<reference evidence="1" key="1">
    <citation type="journal article" date="2020" name="Stud. Mycol.">
        <title>101 Dothideomycetes genomes: a test case for predicting lifestyles and emergence of pathogens.</title>
        <authorList>
            <person name="Haridas S."/>
            <person name="Albert R."/>
            <person name="Binder M."/>
            <person name="Bloem J."/>
            <person name="Labutti K."/>
            <person name="Salamov A."/>
            <person name="Andreopoulos B."/>
            <person name="Baker S."/>
            <person name="Barry K."/>
            <person name="Bills G."/>
            <person name="Bluhm B."/>
            <person name="Cannon C."/>
            <person name="Castanera R."/>
            <person name="Culley D."/>
            <person name="Daum C."/>
            <person name="Ezra D."/>
            <person name="Gonzalez J."/>
            <person name="Henrissat B."/>
            <person name="Kuo A."/>
            <person name="Liang C."/>
            <person name="Lipzen A."/>
            <person name="Lutzoni F."/>
            <person name="Magnuson J."/>
            <person name="Mondo S."/>
            <person name="Nolan M."/>
            <person name="Ohm R."/>
            <person name="Pangilinan J."/>
            <person name="Park H.-J."/>
            <person name="Ramirez L."/>
            <person name="Alfaro M."/>
            <person name="Sun H."/>
            <person name="Tritt A."/>
            <person name="Yoshinaga Y."/>
            <person name="Zwiers L.-H."/>
            <person name="Turgeon B."/>
            <person name="Goodwin S."/>
            <person name="Spatafora J."/>
            <person name="Crous P."/>
            <person name="Grigoriev I."/>
        </authorList>
    </citation>
    <scope>NUCLEOTIDE SEQUENCE</scope>
    <source>
        <strain evidence="1">ATCC 200398</strain>
    </source>
</reference>
<dbReference type="EMBL" id="MU003500">
    <property type="protein sequence ID" value="KAF2473204.1"/>
    <property type="molecule type" value="Genomic_DNA"/>
</dbReference>
<accession>A0ACB6R1R8</accession>
<sequence length="284" mass="31736">MGSCDIAAQPAAGWDEARCIAALAQLERLQEQLDDLRLAIPRMVEPFNSDLARGPVVFKAFKQSVIRAQNDMKAFRAQWHNQDNQSILEHAKESYNANTDLSASSQVPRYGWVLQENIESQIPDRIANGGKKVQDSDATLSIEEISQIIQEFHKAHPNIKIGAKDDNHELLIQFVAGDLKLKFRVIIDQEANGRHKLNAECLGTMKLFPVITKCISTRPHANDLKYLLDMIAAYKTTKGASCAKCSRLLDSSALAPAARRSRQVGNVNKDPELMWEAFHESCLE</sequence>
<proteinExistence type="predicted"/>
<protein>
    <submittedName>
        <fullName evidence="1">Uncharacterized protein</fullName>
    </submittedName>
</protein>
<comment type="caution">
    <text evidence="1">The sequence shown here is derived from an EMBL/GenBank/DDBJ whole genome shotgun (WGS) entry which is preliminary data.</text>
</comment>
<dbReference type="Proteomes" id="UP000799755">
    <property type="component" value="Unassembled WGS sequence"/>
</dbReference>
<keyword evidence="2" id="KW-1185">Reference proteome</keyword>
<organism evidence="1 2">
    <name type="scientific">Lindgomyces ingoldianus</name>
    <dbReference type="NCBI Taxonomy" id="673940"/>
    <lineage>
        <taxon>Eukaryota</taxon>
        <taxon>Fungi</taxon>
        <taxon>Dikarya</taxon>
        <taxon>Ascomycota</taxon>
        <taxon>Pezizomycotina</taxon>
        <taxon>Dothideomycetes</taxon>
        <taxon>Pleosporomycetidae</taxon>
        <taxon>Pleosporales</taxon>
        <taxon>Lindgomycetaceae</taxon>
        <taxon>Lindgomyces</taxon>
    </lineage>
</organism>
<evidence type="ECO:0000313" key="2">
    <source>
        <dbReference type="Proteomes" id="UP000799755"/>
    </source>
</evidence>
<name>A0ACB6R1R8_9PLEO</name>
<gene>
    <name evidence="1" type="ORF">BDR25DRAFT_323796</name>
</gene>
<evidence type="ECO:0000313" key="1">
    <source>
        <dbReference type="EMBL" id="KAF2473204.1"/>
    </source>
</evidence>